<dbReference type="SUPFAM" id="SSF50814">
    <property type="entry name" value="Lipocalins"/>
    <property type="match status" value="1"/>
</dbReference>
<sequence>MAEKFVGKWNLESSENFDDYMKQAGVGFVTRKAAGALKPVLDMEVNGDHWKMTSTSTFTTWNCEFDLGKEAEVKTADGRNVKSLFTFDDGKLIEKQTKTKPDEKDSYFERYIDENGKLVITMDCEGVKAKRVYVKG</sequence>
<dbReference type="InterPro" id="IPR031259">
    <property type="entry name" value="ILBP"/>
</dbReference>
<dbReference type="FunFam" id="2.40.128.20:FF:000001">
    <property type="entry name" value="Fatty acid-binding protein, adipocyte"/>
    <property type="match status" value="1"/>
</dbReference>
<dbReference type="Pfam" id="PF00061">
    <property type="entry name" value="Lipocalin"/>
    <property type="match status" value="1"/>
</dbReference>
<keyword evidence="2" id="KW-0446">Lipid-binding</keyword>
<dbReference type="PANTHER" id="PTHR11955">
    <property type="entry name" value="FATTY ACID BINDING PROTEIN"/>
    <property type="match status" value="1"/>
</dbReference>
<keyword evidence="3" id="KW-0813">Transport</keyword>
<evidence type="ECO:0000313" key="5">
    <source>
        <dbReference type="Proteomes" id="UP000887572"/>
    </source>
</evidence>
<dbReference type="InterPro" id="IPR000566">
    <property type="entry name" value="Lipocln_cytosolic_FA-bd_dom"/>
</dbReference>
<protein>
    <submittedName>
        <fullName evidence="6">Cytosolic fatty-acid binding proteins domain-containing protein</fullName>
    </submittedName>
</protein>
<evidence type="ECO:0000256" key="1">
    <source>
        <dbReference type="ARBA" id="ARBA00008390"/>
    </source>
</evidence>
<evidence type="ECO:0000256" key="3">
    <source>
        <dbReference type="RuleBase" id="RU003696"/>
    </source>
</evidence>
<dbReference type="Proteomes" id="UP000887572">
    <property type="component" value="Unplaced"/>
</dbReference>
<dbReference type="WBParaSite" id="Gr19_v10_g17500.t1">
    <property type="protein sequence ID" value="Gr19_v10_g17500.t1"/>
    <property type="gene ID" value="Gr19_v10_g17500"/>
</dbReference>
<organism evidence="5 6">
    <name type="scientific">Globodera rostochiensis</name>
    <name type="common">Golden nematode worm</name>
    <name type="synonym">Heterodera rostochiensis</name>
    <dbReference type="NCBI Taxonomy" id="31243"/>
    <lineage>
        <taxon>Eukaryota</taxon>
        <taxon>Metazoa</taxon>
        <taxon>Ecdysozoa</taxon>
        <taxon>Nematoda</taxon>
        <taxon>Chromadorea</taxon>
        <taxon>Rhabditida</taxon>
        <taxon>Tylenchina</taxon>
        <taxon>Tylenchomorpha</taxon>
        <taxon>Tylenchoidea</taxon>
        <taxon>Heteroderidae</taxon>
        <taxon>Heteroderinae</taxon>
        <taxon>Globodera</taxon>
    </lineage>
</organism>
<dbReference type="GO" id="GO:0005504">
    <property type="term" value="F:fatty acid binding"/>
    <property type="evidence" value="ECO:0007669"/>
    <property type="project" value="UniProtKB-ARBA"/>
</dbReference>
<dbReference type="PROSITE" id="PS00214">
    <property type="entry name" value="FABP"/>
    <property type="match status" value="1"/>
</dbReference>
<evidence type="ECO:0000256" key="2">
    <source>
        <dbReference type="ARBA" id="ARBA00023121"/>
    </source>
</evidence>
<dbReference type="PRINTS" id="PR00178">
    <property type="entry name" value="FATTYACIDBP"/>
</dbReference>
<dbReference type="Gene3D" id="2.40.128.20">
    <property type="match status" value="1"/>
</dbReference>
<dbReference type="CDD" id="cd00742">
    <property type="entry name" value="FABP"/>
    <property type="match status" value="1"/>
</dbReference>
<keyword evidence="5" id="KW-1185">Reference proteome</keyword>
<accession>A0A914HHU0</accession>
<reference evidence="6" key="1">
    <citation type="submission" date="2022-11" db="UniProtKB">
        <authorList>
            <consortium name="WormBaseParasite"/>
        </authorList>
    </citation>
    <scope>IDENTIFICATION</scope>
</reference>
<evidence type="ECO:0000313" key="6">
    <source>
        <dbReference type="WBParaSite" id="Gr19_v10_g17500.t1"/>
    </source>
</evidence>
<proteinExistence type="inferred from homology"/>
<name>A0A914HHU0_GLORO</name>
<comment type="similarity">
    <text evidence="1 3">Belongs to the calycin superfamily. Fatty-acid binding protein (FABP) family.</text>
</comment>
<feature type="domain" description="Cytosolic fatty-acid binding proteins" evidence="4">
    <location>
        <begin position="7"/>
        <end position="24"/>
    </location>
</feature>
<dbReference type="InterPro" id="IPR012674">
    <property type="entry name" value="Calycin"/>
</dbReference>
<evidence type="ECO:0000259" key="4">
    <source>
        <dbReference type="PROSITE" id="PS00214"/>
    </source>
</evidence>
<dbReference type="AlphaFoldDB" id="A0A914HHU0"/>
<dbReference type="InterPro" id="IPR000463">
    <property type="entry name" value="Fatty_acid-bd"/>
</dbReference>